<organism evidence="1">
    <name type="scientific">Sinorhizobium arboris</name>
    <dbReference type="NCBI Taxonomy" id="76745"/>
    <lineage>
        <taxon>Bacteria</taxon>
        <taxon>Pseudomonadati</taxon>
        <taxon>Pseudomonadota</taxon>
        <taxon>Alphaproteobacteria</taxon>
        <taxon>Hyphomicrobiales</taxon>
        <taxon>Rhizobiaceae</taxon>
        <taxon>Sinorhizobium/Ensifer group</taxon>
        <taxon>Sinorhizobium</taxon>
    </lineage>
</organism>
<dbReference type="AlphaFoldDB" id="D1CSL8"/>
<protein>
    <submittedName>
        <fullName evidence="1">Uncharacterized protein</fullName>
    </submittedName>
</protein>
<feature type="non-terminal residue" evidence="1">
    <location>
        <position position="46"/>
    </location>
</feature>
<name>D1CSL8_9HYPH</name>
<evidence type="ECO:0000313" key="1">
    <source>
        <dbReference type="EMBL" id="ABD74822.1"/>
    </source>
</evidence>
<proteinExistence type="predicted"/>
<accession>D1CSL8</accession>
<reference evidence="1" key="1">
    <citation type="submission" date="2006-02" db="EMBL/GenBank/DDBJ databases">
        <title>Sampling the accessory genome of the Sinorhizobium genus by suppressive subtractive hybridization.</title>
        <authorList>
            <person name="Moulin L."/>
            <person name="Ghazoui Z."/>
            <person name="Young P."/>
        </authorList>
    </citation>
    <scope>NUCLEOTIDE SEQUENCE</scope>
    <source>
        <strain evidence="1">LMG14919</strain>
    </source>
</reference>
<dbReference type="EMBL" id="DQ403342">
    <property type="protein sequence ID" value="ABD74822.1"/>
    <property type="molecule type" value="Genomic_DNA"/>
</dbReference>
<sequence>MKSDIVVPMRHSRVTVFVAQGPPFARPRLHVVRFFPRLRASVGAVE</sequence>